<keyword evidence="2" id="KW-1133">Transmembrane helix</keyword>
<keyword evidence="2" id="KW-0812">Transmembrane</keyword>
<keyword evidence="2" id="KW-0472">Membrane</keyword>
<evidence type="ECO:0000256" key="2">
    <source>
        <dbReference type="SAM" id="Phobius"/>
    </source>
</evidence>
<feature type="transmembrane region" description="Helical" evidence="2">
    <location>
        <begin position="377"/>
        <end position="410"/>
    </location>
</feature>
<keyword evidence="4" id="KW-1185">Reference proteome</keyword>
<feature type="transmembrane region" description="Helical" evidence="2">
    <location>
        <begin position="455"/>
        <end position="477"/>
    </location>
</feature>
<name>A0A8J3LYX4_9ACTN</name>
<gene>
    <name evidence="3" type="ORF">Pka01_21150</name>
</gene>
<dbReference type="AlphaFoldDB" id="A0A8J3LYX4"/>
<feature type="transmembrane region" description="Helical" evidence="2">
    <location>
        <begin position="483"/>
        <end position="503"/>
    </location>
</feature>
<organism evidence="3 4">
    <name type="scientific">Planotetraspora kaengkrachanensis</name>
    <dbReference type="NCBI Taxonomy" id="575193"/>
    <lineage>
        <taxon>Bacteria</taxon>
        <taxon>Bacillati</taxon>
        <taxon>Actinomycetota</taxon>
        <taxon>Actinomycetes</taxon>
        <taxon>Streptosporangiales</taxon>
        <taxon>Streptosporangiaceae</taxon>
        <taxon>Planotetraspora</taxon>
    </lineage>
</organism>
<sequence>MSAKGPATPVAWLCHPVTLVAVALLIVNDHLLKRVWPGAVTGKLSDVAGMLVTPPLLALLLSPIVSAAARFPVLKARLTADRVPPVPVSRSRSDDWAALAAIMLTGAAFALVKATAAGAETAERVWAVFTPSATVVADATDLAALPALTLAWLVWRRVRPAFSDRTVRQAERTVRPIRVVLALPAAVLAVTATSAAGAPSDSSVVQVEADDGQIFAFLDPQREALVTNDQGRSWRRMEDRPSAPPQTRACVPGEPRLCYRVLPPRLKVERSADGGATWSVDWQISPGRQGWLERNHEPPYLNAKALPVASMAVAVLPVPGGHVVAVADGADGVALRDPSGQWRRLSLADDRDNLSESSAPPLSSTGSQILAETGMAVLGAIVMLLVVLAITGWAIAPVVITIASLLVPWWLGSGPRTPEDSLMTIVFWGMGLFTAMGGAAGMLASKRPKTSRRHLVVLPAAFSAVYLPFLSWSAGWLDDYGTARLLAGVLYVLVFAVSAGAAIRSRARRRPARQPAG</sequence>
<comment type="caution">
    <text evidence="3">The sequence shown here is derived from an EMBL/GenBank/DDBJ whole genome shotgun (WGS) entry which is preliminary data.</text>
</comment>
<feature type="transmembrane region" description="Helical" evidence="2">
    <location>
        <begin position="422"/>
        <end position="443"/>
    </location>
</feature>
<feature type="transmembrane region" description="Helical" evidence="2">
    <location>
        <begin position="136"/>
        <end position="155"/>
    </location>
</feature>
<accession>A0A8J3LYX4</accession>
<dbReference type="SUPFAM" id="SSF110296">
    <property type="entry name" value="Oligoxyloglucan reducing end-specific cellobiohydrolase"/>
    <property type="match status" value="1"/>
</dbReference>
<protein>
    <submittedName>
        <fullName evidence="3">Uncharacterized protein</fullName>
    </submittedName>
</protein>
<feature type="region of interest" description="Disordered" evidence="1">
    <location>
        <begin position="229"/>
        <end position="248"/>
    </location>
</feature>
<evidence type="ECO:0000313" key="4">
    <source>
        <dbReference type="Proteomes" id="UP000630097"/>
    </source>
</evidence>
<dbReference type="Proteomes" id="UP000630097">
    <property type="component" value="Unassembled WGS sequence"/>
</dbReference>
<feature type="transmembrane region" description="Helical" evidence="2">
    <location>
        <begin position="47"/>
        <end position="69"/>
    </location>
</feature>
<evidence type="ECO:0000256" key="1">
    <source>
        <dbReference type="SAM" id="MobiDB-lite"/>
    </source>
</evidence>
<feature type="transmembrane region" description="Helical" evidence="2">
    <location>
        <begin position="7"/>
        <end position="27"/>
    </location>
</feature>
<evidence type="ECO:0000313" key="3">
    <source>
        <dbReference type="EMBL" id="GIG78988.1"/>
    </source>
</evidence>
<feature type="transmembrane region" description="Helical" evidence="2">
    <location>
        <begin position="96"/>
        <end position="116"/>
    </location>
</feature>
<proteinExistence type="predicted"/>
<dbReference type="EMBL" id="BONV01000006">
    <property type="protein sequence ID" value="GIG78988.1"/>
    <property type="molecule type" value="Genomic_DNA"/>
</dbReference>
<reference evidence="3 4" key="1">
    <citation type="submission" date="2021-01" db="EMBL/GenBank/DDBJ databases">
        <title>Whole genome shotgun sequence of Planotetraspora kaengkrachanensis NBRC 104272.</title>
        <authorList>
            <person name="Komaki H."/>
            <person name="Tamura T."/>
        </authorList>
    </citation>
    <scope>NUCLEOTIDE SEQUENCE [LARGE SCALE GENOMIC DNA]</scope>
    <source>
        <strain evidence="3 4">NBRC 104272</strain>
    </source>
</reference>